<evidence type="ECO:0000313" key="1">
    <source>
        <dbReference type="EMBL" id="MBT0664613.1"/>
    </source>
</evidence>
<reference evidence="1 2" key="1">
    <citation type="submission" date="2021-05" db="EMBL/GenBank/DDBJ databases">
        <title>The draft genome of Geobacter pelophilus DSM 12255.</title>
        <authorList>
            <person name="Xu Z."/>
            <person name="Masuda Y."/>
            <person name="Itoh H."/>
            <person name="Senoo K."/>
        </authorList>
    </citation>
    <scope>NUCLEOTIDE SEQUENCE [LARGE SCALE GENOMIC DNA]</scope>
    <source>
        <strain evidence="1 2">DSM 12255</strain>
    </source>
</reference>
<protein>
    <submittedName>
        <fullName evidence="1">Uncharacterized protein</fullName>
    </submittedName>
</protein>
<name>A0AAW4L6F2_9BACT</name>
<keyword evidence="2" id="KW-1185">Reference proteome</keyword>
<dbReference type="AlphaFoldDB" id="A0AAW4L6F2"/>
<dbReference type="Proteomes" id="UP000811899">
    <property type="component" value="Unassembled WGS sequence"/>
</dbReference>
<dbReference type="RefSeq" id="WP_214171369.1">
    <property type="nucleotide sequence ID" value="NZ_JAHCVJ010000003.1"/>
</dbReference>
<organism evidence="1 2">
    <name type="scientific">Geoanaerobacter pelophilus</name>
    <dbReference type="NCBI Taxonomy" id="60036"/>
    <lineage>
        <taxon>Bacteria</taxon>
        <taxon>Pseudomonadati</taxon>
        <taxon>Thermodesulfobacteriota</taxon>
        <taxon>Desulfuromonadia</taxon>
        <taxon>Geobacterales</taxon>
        <taxon>Geobacteraceae</taxon>
        <taxon>Geoanaerobacter</taxon>
    </lineage>
</organism>
<comment type="caution">
    <text evidence="1">The sequence shown here is derived from an EMBL/GenBank/DDBJ whole genome shotgun (WGS) entry which is preliminary data.</text>
</comment>
<gene>
    <name evidence="1" type="ORF">KI809_09915</name>
</gene>
<accession>A0AAW4L6F2</accession>
<dbReference type="EMBL" id="JAHCVJ010000003">
    <property type="protein sequence ID" value="MBT0664613.1"/>
    <property type="molecule type" value="Genomic_DNA"/>
</dbReference>
<evidence type="ECO:0000313" key="2">
    <source>
        <dbReference type="Proteomes" id="UP000811899"/>
    </source>
</evidence>
<sequence length="311" mass="36087">MLAVHNWGKDKPYIIRIFAAHLVSTVQDMSDDFHSIKLRRFASQKFPMPRLKYWFALYRSHKKNIQLVKDIWSAVYGKNIIQSFSELLKELSNQKNQSKHKRPNPPSPEEIEQAKNLLDMVLTASEKDLEDEFNQLPLKQAVKRRMSKLLTESPLELAFYLFVAVPCWALYRTSPTYLYRRARQGDFSALENLLRLDQLMLHDPMIGKQIIAYRFNHSSSKYRKLLTAATSPPKGHNSRKNILLSQVGLISTLSHLTEKPLTPQDLFELIEAFDFDSKGKLFEDLPKTPDALARALSPDRNLWRNVFVSDN</sequence>
<proteinExistence type="predicted"/>